<evidence type="ECO:0000313" key="1">
    <source>
        <dbReference type="EMBL" id="DAF44298.1"/>
    </source>
</evidence>
<protein>
    <submittedName>
        <fullName evidence="1">Uncharacterized protein</fullName>
    </submittedName>
</protein>
<reference evidence="1" key="1">
    <citation type="journal article" date="2021" name="Proc. Natl. Acad. Sci. U.S.A.">
        <title>A Catalog of Tens of Thousands of Viruses from Human Metagenomes Reveals Hidden Associations with Chronic Diseases.</title>
        <authorList>
            <person name="Tisza M.J."/>
            <person name="Buck C.B."/>
        </authorList>
    </citation>
    <scope>NUCLEOTIDE SEQUENCE</scope>
    <source>
        <strain evidence="1">Ct8Lf7</strain>
    </source>
</reference>
<organism evidence="1">
    <name type="scientific">Podoviridae sp. ct8Lf7</name>
    <dbReference type="NCBI Taxonomy" id="2827723"/>
    <lineage>
        <taxon>Viruses</taxon>
        <taxon>Duplodnaviria</taxon>
        <taxon>Heunggongvirae</taxon>
        <taxon>Uroviricota</taxon>
        <taxon>Caudoviricetes</taxon>
    </lineage>
</organism>
<accession>A0A8S5S0U0</accession>
<dbReference type="EMBL" id="BK032511">
    <property type="protein sequence ID" value="DAF44298.1"/>
    <property type="molecule type" value="Genomic_DNA"/>
</dbReference>
<proteinExistence type="predicted"/>
<name>A0A8S5S0U0_9CAUD</name>
<sequence length="29" mass="3446">MISFYTVLRIRLSHPVLRPVPLFSRSRCT</sequence>